<organism evidence="2 3">
    <name type="scientific">Blautia aquisgranensis</name>
    <dbReference type="NCBI Taxonomy" id="3133153"/>
    <lineage>
        <taxon>Bacteria</taxon>
        <taxon>Bacillati</taxon>
        <taxon>Bacillota</taxon>
        <taxon>Clostridia</taxon>
        <taxon>Lachnospirales</taxon>
        <taxon>Lachnospiraceae</taxon>
        <taxon>Blautia</taxon>
    </lineage>
</organism>
<comment type="caution">
    <text evidence="2">The sequence shown here is derived from an EMBL/GenBank/DDBJ whole genome shotgun (WGS) entry which is preliminary data.</text>
</comment>
<keyword evidence="1" id="KW-0472">Membrane</keyword>
<evidence type="ECO:0008006" key="4">
    <source>
        <dbReference type="Google" id="ProtNLM"/>
    </source>
</evidence>
<dbReference type="Proteomes" id="UP001473063">
    <property type="component" value="Unassembled WGS sequence"/>
</dbReference>
<keyword evidence="1" id="KW-0812">Transmembrane</keyword>
<gene>
    <name evidence="2" type="ORF">WMO28_08875</name>
</gene>
<sequence>MHVTDNELKKFQNGTMNTEEMTRFLKHMEQCDFCLDQLLQDENTVSERAPSYLQAEILKKASSPEIRASRKIHETAYWMNLFCAGLRTAVGMGIALIMLFSVSQADFTALKPTPETQTKISSSFNIGSELNRFSNQVGIHLSANSRKISDNLGELTNKIINGGK</sequence>
<feature type="transmembrane region" description="Helical" evidence="1">
    <location>
        <begin position="77"/>
        <end position="102"/>
    </location>
</feature>
<evidence type="ECO:0000256" key="1">
    <source>
        <dbReference type="SAM" id="Phobius"/>
    </source>
</evidence>
<accession>A0ABV1BEJ9</accession>
<protein>
    <recommendedName>
        <fullName evidence="4">Zinc-finger domain-containing protein</fullName>
    </recommendedName>
</protein>
<proteinExistence type="predicted"/>
<keyword evidence="3" id="KW-1185">Reference proteome</keyword>
<evidence type="ECO:0000313" key="3">
    <source>
        <dbReference type="Proteomes" id="UP001473063"/>
    </source>
</evidence>
<keyword evidence="1" id="KW-1133">Transmembrane helix</keyword>
<evidence type="ECO:0000313" key="2">
    <source>
        <dbReference type="EMBL" id="MEQ2371054.1"/>
    </source>
</evidence>
<dbReference type="EMBL" id="JBBMEJ010000009">
    <property type="protein sequence ID" value="MEQ2371054.1"/>
    <property type="molecule type" value="Genomic_DNA"/>
</dbReference>
<dbReference type="RefSeq" id="WP_349056725.1">
    <property type="nucleotide sequence ID" value="NZ_JBBMEJ010000009.1"/>
</dbReference>
<name>A0ABV1BEJ9_9FIRM</name>
<reference evidence="2 3" key="1">
    <citation type="submission" date="2024-03" db="EMBL/GenBank/DDBJ databases">
        <title>Human intestinal bacterial collection.</title>
        <authorList>
            <person name="Pauvert C."/>
            <person name="Hitch T.C.A."/>
            <person name="Clavel T."/>
        </authorList>
    </citation>
    <scope>NUCLEOTIDE SEQUENCE [LARGE SCALE GENOMIC DNA]</scope>
    <source>
        <strain evidence="2 3">CLA-JM-H16</strain>
    </source>
</reference>